<dbReference type="OrthoDB" id="9801395at2"/>
<name>A0A5C6VZA2_9BACI</name>
<dbReference type="CDD" id="cd00563">
    <property type="entry name" value="Dtyr_deacylase"/>
    <property type="match status" value="1"/>
</dbReference>
<dbReference type="EMBL" id="VOQF01000007">
    <property type="protein sequence ID" value="TXC90324.1"/>
    <property type="molecule type" value="Genomic_DNA"/>
</dbReference>
<comment type="catalytic activity">
    <reaction evidence="2">
        <text>a D-aminoacyl-tRNA + H2O = a tRNA + a D-alpha-amino acid + H(+)</text>
        <dbReference type="Rhea" id="RHEA:13953"/>
        <dbReference type="Rhea" id="RHEA-COMP:10123"/>
        <dbReference type="Rhea" id="RHEA-COMP:10124"/>
        <dbReference type="ChEBI" id="CHEBI:15377"/>
        <dbReference type="ChEBI" id="CHEBI:15378"/>
        <dbReference type="ChEBI" id="CHEBI:59871"/>
        <dbReference type="ChEBI" id="CHEBI:78442"/>
        <dbReference type="ChEBI" id="CHEBI:79333"/>
        <dbReference type="EC" id="3.1.1.96"/>
    </reaction>
</comment>
<comment type="subcellular location">
    <subcellularLocation>
        <location evidence="2">Cytoplasm</location>
    </subcellularLocation>
</comment>
<dbReference type="Gene3D" id="3.50.80.10">
    <property type="entry name" value="D-tyrosyl-tRNA(Tyr) deacylase"/>
    <property type="match status" value="1"/>
</dbReference>
<comment type="domain">
    <text evidence="2">A Gly-cisPro motif from one monomer fits into the active site of the other monomer to allow specific chiral rejection of L-amino acids.</text>
</comment>
<dbReference type="GO" id="GO:0019478">
    <property type="term" value="P:D-amino acid catabolic process"/>
    <property type="evidence" value="ECO:0007669"/>
    <property type="project" value="UniProtKB-UniRule"/>
</dbReference>
<dbReference type="GO" id="GO:0043908">
    <property type="term" value="F:Ser(Gly)-tRNA(Ala) hydrolase activity"/>
    <property type="evidence" value="ECO:0007669"/>
    <property type="project" value="UniProtKB-UniRule"/>
</dbReference>
<proteinExistence type="inferred from homology"/>
<dbReference type="HAMAP" id="MF_00518">
    <property type="entry name" value="Deacylase_Dtd"/>
    <property type="match status" value="1"/>
</dbReference>
<keyword evidence="2 3" id="KW-0378">Hydrolase</keyword>
<evidence type="ECO:0000256" key="1">
    <source>
        <dbReference type="ARBA" id="ARBA00009673"/>
    </source>
</evidence>
<comment type="caution">
    <text evidence="3">The sequence shown here is derived from an EMBL/GenBank/DDBJ whole genome shotgun (WGS) entry which is preliminary data.</text>
</comment>
<dbReference type="PANTHER" id="PTHR10472:SF5">
    <property type="entry name" value="D-AMINOACYL-TRNA DEACYLASE 1"/>
    <property type="match status" value="1"/>
</dbReference>
<dbReference type="GO" id="GO:0000049">
    <property type="term" value="F:tRNA binding"/>
    <property type="evidence" value="ECO:0007669"/>
    <property type="project" value="UniProtKB-UniRule"/>
</dbReference>
<comment type="similarity">
    <text evidence="1 2">Belongs to the DTD family.</text>
</comment>
<comment type="subunit">
    <text evidence="2">Homodimer.</text>
</comment>
<organism evidence="3 4">
    <name type="scientific">Metabacillus litoralis</name>
    <dbReference type="NCBI Taxonomy" id="152268"/>
    <lineage>
        <taxon>Bacteria</taxon>
        <taxon>Bacillati</taxon>
        <taxon>Bacillota</taxon>
        <taxon>Bacilli</taxon>
        <taxon>Bacillales</taxon>
        <taxon>Bacillaceae</taxon>
        <taxon>Metabacillus</taxon>
    </lineage>
</organism>
<dbReference type="NCBIfam" id="TIGR00256">
    <property type="entry name" value="D-aminoacyl-tRNA deacylase"/>
    <property type="match status" value="1"/>
</dbReference>
<reference evidence="3 4" key="1">
    <citation type="journal article" date="2005" name="Int. J. Syst. Evol. Microbiol.">
        <title>Bacillus litoralis sp. nov., isolated from a tidal flat of the Yellow Sea in Korea.</title>
        <authorList>
            <person name="Yoon J.H."/>
            <person name="Oh T.K."/>
        </authorList>
    </citation>
    <scope>NUCLEOTIDE SEQUENCE [LARGE SCALE GENOMIC DNA]</scope>
    <source>
        <strain evidence="3 4">SW-211</strain>
    </source>
</reference>
<keyword evidence="2" id="KW-0694">RNA-binding</keyword>
<dbReference type="AlphaFoldDB" id="A0A5C6VZA2"/>
<keyword evidence="2" id="KW-0963">Cytoplasm</keyword>
<comment type="catalytic activity">
    <reaction evidence="2">
        <text>glycyl-tRNA(Ala) + H2O = tRNA(Ala) + glycine + H(+)</text>
        <dbReference type="Rhea" id="RHEA:53744"/>
        <dbReference type="Rhea" id="RHEA-COMP:9657"/>
        <dbReference type="Rhea" id="RHEA-COMP:13640"/>
        <dbReference type="ChEBI" id="CHEBI:15377"/>
        <dbReference type="ChEBI" id="CHEBI:15378"/>
        <dbReference type="ChEBI" id="CHEBI:57305"/>
        <dbReference type="ChEBI" id="CHEBI:78442"/>
        <dbReference type="ChEBI" id="CHEBI:78522"/>
    </reaction>
</comment>
<dbReference type="GO" id="GO:0106026">
    <property type="term" value="F:Gly-tRNA(Ala) deacylase activity"/>
    <property type="evidence" value="ECO:0007669"/>
    <property type="project" value="UniProtKB-UniRule"/>
</dbReference>
<dbReference type="Proteomes" id="UP000321363">
    <property type="component" value="Unassembled WGS sequence"/>
</dbReference>
<dbReference type="RefSeq" id="WP_146949127.1">
    <property type="nucleotide sequence ID" value="NZ_VOQF01000007.1"/>
</dbReference>
<dbReference type="PANTHER" id="PTHR10472">
    <property type="entry name" value="D-TYROSYL-TRNA TYR DEACYLASE"/>
    <property type="match status" value="1"/>
</dbReference>
<dbReference type="FunFam" id="3.50.80.10:FF:000001">
    <property type="entry name" value="D-aminoacyl-tRNA deacylase"/>
    <property type="match status" value="1"/>
</dbReference>
<dbReference type="EC" id="3.1.1.96" evidence="2"/>
<accession>A0A5C6VZA2</accession>
<protein>
    <recommendedName>
        <fullName evidence="2">D-aminoacyl-tRNA deacylase</fullName>
        <shortName evidence="2">DTD</shortName>
        <ecNumber evidence="2">3.1.1.96</ecNumber>
    </recommendedName>
    <alternativeName>
        <fullName evidence="2">Gly-tRNA(Ala) deacylase</fullName>
        <ecNumber evidence="2">3.1.1.-</ecNumber>
    </alternativeName>
</protein>
<dbReference type="GO" id="GO:0051500">
    <property type="term" value="F:D-tyrosyl-tRNA(Tyr) deacylase activity"/>
    <property type="evidence" value="ECO:0007669"/>
    <property type="project" value="TreeGrafter"/>
</dbReference>
<evidence type="ECO:0000313" key="3">
    <source>
        <dbReference type="EMBL" id="TXC90324.1"/>
    </source>
</evidence>
<keyword evidence="2" id="KW-0820">tRNA-binding</keyword>
<feature type="short sequence motif" description="Gly-cisPro motif, important for rejection of L-amino acids" evidence="2">
    <location>
        <begin position="137"/>
        <end position="138"/>
    </location>
</feature>
<dbReference type="GO" id="GO:0005737">
    <property type="term" value="C:cytoplasm"/>
    <property type="evidence" value="ECO:0007669"/>
    <property type="project" value="UniProtKB-SubCell"/>
</dbReference>
<comment type="function">
    <text evidence="2">An aminoacyl-tRNA editing enzyme that deacylates mischarged D-aminoacyl-tRNAs. Also deacylates mischarged glycyl-tRNA(Ala), protecting cells against glycine mischarging by AlaRS. Acts via tRNA-based rather than protein-based catalysis; rejects L-amino acids rather than detecting D-amino acids in the active site. By recycling D-aminoacyl-tRNA to D-amino acids and free tRNA molecules, this enzyme counteracts the toxicity associated with the formation of D-aminoacyl-tRNA entities in vivo and helps enforce protein L-homochirality.</text>
</comment>
<sequence length="146" mass="16030">MKVVIQRAKKASVTVSGEVVGSIDNGVMVLVGVTHEDTESDAEYLADKVAHLRIFEDRDGKMNDSLLDVNGQVLSVSQFTLYGDCRKGRRPNFMSAAKPDIANELYTLFNKKLKDKGLQVETGTFGSMMDVQFTNVGPVTLILESK</sequence>
<keyword evidence="4" id="KW-1185">Reference proteome</keyword>
<evidence type="ECO:0000313" key="4">
    <source>
        <dbReference type="Proteomes" id="UP000321363"/>
    </source>
</evidence>
<evidence type="ECO:0000256" key="2">
    <source>
        <dbReference type="HAMAP-Rule" id="MF_00518"/>
    </source>
</evidence>
<dbReference type="InterPro" id="IPR003732">
    <property type="entry name" value="Daa-tRNA_deacyls_DTD"/>
</dbReference>
<dbReference type="SUPFAM" id="SSF69500">
    <property type="entry name" value="DTD-like"/>
    <property type="match status" value="1"/>
</dbReference>
<dbReference type="Pfam" id="PF02580">
    <property type="entry name" value="Tyr_Deacylase"/>
    <property type="match status" value="1"/>
</dbReference>
<dbReference type="InterPro" id="IPR023509">
    <property type="entry name" value="DTD-like_sf"/>
</dbReference>
<gene>
    <name evidence="2" type="primary">dtd</name>
    <name evidence="3" type="ORF">FS935_13400</name>
</gene>
<dbReference type="EC" id="3.1.1.-" evidence="2"/>